<organism evidence="1 2">
    <name type="scientific">Jannaschia rubra</name>
    <dbReference type="NCBI Taxonomy" id="282197"/>
    <lineage>
        <taxon>Bacteria</taxon>
        <taxon>Pseudomonadati</taxon>
        <taxon>Pseudomonadota</taxon>
        <taxon>Alphaproteobacteria</taxon>
        <taxon>Rhodobacterales</taxon>
        <taxon>Roseobacteraceae</taxon>
        <taxon>Jannaschia</taxon>
    </lineage>
</organism>
<proteinExistence type="predicted"/>
<gene>
    <name evidence="1" type="ORF">JAN5088_01399</name>
</gene>
<protein>
    <submittedName>
        <fullName evidence="1">Uncharacterized protein</fullName>
    </submittedName>
</protein>
<sequence length="42" mass="4379">MRKTIVIGAHLSVQGTLVKMLTDGLAQVRAGGRVFTGRLIGG</sequence>
<dbReference type="Proteomes" id="UP000048908">
    <property type="component" value="Unassembled WGS sequence"/>
</dbReference>
<keyword evidence="2" id="KW-1185">Reference proteome</keyword>
<dbReference type="STRING" id="282197.SAMN04488517_101562"/>
<dbReference type="AlphaFoldDB" id="A0A0M6XP05"/>
<evidence type="ECO:0000313" key="2">
    <source>
        <dbReference type="Proteomes" id="UP000048908"/>
    </source>
</evidence>
<reference evidence="1 2" key="1">
    <citation type="submission" date="2015-07" db="EMBL/GenBank/DDBJ databases">
        <authorList>
            <person name="Noorani M."/>
        </authorList>
    </citation>
    <scope>NUCLEOTIDE SEQUENCE [LARGE SCALE GENOMIC DNA]</scope>
    <source>
        <strain evidence="1 2">CECT 5088</strain>
    </source>
</reference>
<dbReference type="RefSeq" id="WP_267885369.1">
    <property type="nucleotide sequence ID" value="NZ_CANMUL010000004.1"/>
</dbReference>
<accession>A0A0M6XP05</accession>
<dbReference type="EMBL" id="CXPG01000014">
    <property type="protein sequence ID" value="CTQ32628.1"/>
    <property type="molecule type" value="Genomic_DNA"/>
</dbReference>
<evidence type="ECO:0000313" key="1">
    <source>
        <dbReference type="EMBL" id="CTQ32628.1"/>
    </source>
</evidence>
<name>A0A0M6XP05_9RHOB</name>